<dbReference type="RefSeq" id="WP_075729938.1">
    <property type="nucleotide sequence ID" value="NZ_BJNB01000002.1"/>
</dbReference>
<evidence type="ECO:0000313" key="4">
    <source>
        <dbReference type="EMBL" id="GEB96816.1"/>
    </source>
</evidence>
<keyword evidence="2" id="KW-1133">Transmembrane helix</keyword>
<evidence type="ECO:0000313" key="5">
    <source>
        <dbReference type="Proteomes" id="UP000185479"/>
    </source>
</evidence>
<accession>A0A1L7CMA0</accession>
<dbReference type="GeneID" id="82880496"/>
<keyword evidence="2" id="KW-0812">Transmembrane</keyword>
<feature type="compositionally biased region" description="Basic and acidic residues" evidence="1">
    <location>
        <begin position="19"/>
        <end position="28"/>
    </location>
</feature>
<keyword evidence="5" id="KW-1185">Reference proteome</keyword>
<feature type="region of interest" description="Disordered" evidence="1">
    <location>
        <begin position="1"/>
        <end position="37"/>
    </location>
</feature>
<reference evidence="3 5" key="1">
    <citation type="submission" date="2014-08" db="EMBL/GenBank/DDBJ databases">
        <title>Complete genome sequence of Corynebacterium flavescens OJ8(T)(=DSM 20296(T)), isolated from cheese.</title>
        <authorList>
            <person name="Ruckert C."/>
            <person name="Albersmeier A."/>
            <person name="Winkler A."/>
            <person name="Kalinowski J."/>
        </authorList>
    </citation>
    <scope>NUCLEOTIDE SEQUENCE [LARGE SCALE GENOMIC DNA]</scope>
    <source>
        <strain evidence="3 5">OJ8</strain>
    </source>
</reference>
<protein>
    <submittedName>
        <fullName evidence="3">Uncharacterized protein</fullName>
    </submittedName>
</protein>
<evidence type="ECO:0000313" key="3">
    <source>
        <dbReference type="EMBL" id="APT86987.1"/>
    </source>
</evidence>
<dbReference type="Proteomes" id="UP000185479">
    <property type="component" value="Chromosome"/>
</dbReference>
<proteinExistence type="predicted"/>
<reference evidence="4 6" key="2">
    <citation type="submission" date="2019-06" db="EMBL/GenBank/DDBJ databases">
        <title>Whole genome shotgun sequence of Corynebacterium flavescens NBRC 14136.</title>
        <authorList>
            <person name="Hosoyama A."/>
            <person name="Uohara A."/>
            <person name="Ohji S."/>
            <person name="Ichikawa N."/>
        </authorList>
    </citation>
    <scope>NUCLEOTIDE SEQUENCE [LARGE SCALE GENOMIC DNA]</scope>
    <source>
        <strain evidence="4 6">NBRC 14136</strain>
    </source>
</reference>
<name>A0A1L7CMA0_CORFL</name>
<sequence length="119" mass="12961">MAYDENPFLDPAEDADSSDDSKSSREVDVKEEEEEPTFTLKDAQWLRAQRGLVVRPAELSLFQEKMAAGVDGFKNSRGFGIGTAIVVTILAILIAIAGVALGYFIMNAAGDWISSMRES</sequence>
<dbReference type="OrthoDB" id="9979470at2"/>
<dbReference type="EMBL" id="CP009246">
    <property type="protein sequence ID" value="APT86987.1"/>
    <property type="molecule type" value="Genomic_DNA"/>
</dbReference>
<organism evidence="3 5">
    <name type="scientific">Corynebacterium flavescens</name>
    <dbReference type="NCBI Taxonomy" id="28028"/>
    <lineage>
        <taxon>Bacteria</taxon>
        <taxon>Bacillati</taxon>
        <taxon>Actinomycetota</taxon>
        <taxon>Actinomycetes</taxon>
        <taxon>Mycobacteriales</taxon>
        <taxon>Corynebacteriaceae</taxon>
        <taxon>Corynebacterium</taxon>
    </lineage>
</organism>
<feature type="transmembrane region" description="Helical" evidence="2">
    <location>
        <begin position="84"/>
        <end position="106"/>
    </location>
</feature>
<gene>
    <name evidence="4" type="ORF">CFL01nite_03110</name>
    <name evidence="3" type="ORF">CFLV_07170</name>
</gene>
<evidence type="ECO:0000313" key="6">
    <source>
        <dbReference type="Proteomes" id="UP000315353"/>
    </source>
</evidence>
<evidence type="ECO:0000256" key="2">
    <source>
        <dbReference type="SAM" id="Phobius"/>
    </source>
</evidence>
<evidence type="ECO:0000256" key="1">
    <source>
        <dbReference type="SAM" id="MobiDB-lite"/>
    </source>
</evidence>
<keyword evidence="2" id="KW-0472">Membrane</keyword>
<dbReference type="EMBL" id="BJNB01000002">
    <property type="protein sequence ID" value="GEB96816.1"/>
    <property type="molecule type" value="Genomic_DNA"/>
</dbReference>
<dbReference type="STRING" id="28028.CFLV_07170"/>
<dbReference type="KEGG" id="cfc:CFLV_07170"/>
<dbReference type="Proteomes" id="UP000315353">
    <property type="component" value="Unassembled WGS sequence"/>
</dbReference>
<dbReference type="AlphaFoldDB" id="A0A1L7CMA0"/>